<protein>
    <submittedName>
        <fullName evidence="2">Uncharacterized protein</fullName>
    </submittedName>
</protein>
<sequence length="175" mass="20233">MCKVFCNRASIATVTNHNHEPISPYPRGTGERTTKPEVTSEEEFRVTKTEIERDVGQQCWRSDKPEEDLWMETGERETPGTQEEQRDGETERRKTAKEDRRRPETGEQLLEDPKIPREMQRRNKGSRHVPGGAWHTQVRSYFTLKLLPEWLKGGRSLEGVEGGLGKRCLREGDTI</sequence>
<comment type="caution">
    <text evidence="2">The sequence shown here is derived from an EMBL/GenBank/DDBJ whole genome shotgun (WGS) entry which is preliminary data.</text>
</comment>
<feature type="compositionally biased region" description="Basic and acidic residues" evidence="1">
    <location>
        <begin position="73"/>
        <end position="121"/>
    </location>
</feature>
<feature type="region of interest" description="Disordered" evidence="1">
    <location>
        <begin position="17"/>
        <end position="132"/>
    </location>
</feature>
<evidence type="ECO:0000313" key="3">
    <source>
        <dbReference type="Proteomes" id="UP001066276"/>
    </source>
</evidence>
<evidence type="ECO:0000313" key="2">
    <source>
        <dbReference type="EMBL" id="KAJ1132729.1"/>
    </source>
</evidence>
<dbReference type="AlphaFoldDB" id="A0AAV7PZQ4"/>
<name>A0AAV7PZQ4_PLEWA</name>
<gene>
    <name evidence="2" type="ORF">NDU88_011032</name>
</gene>
<dbReference type="EMBL" id="JANPWB010000011">
    <property type="protein sequence ID" value="KAJ1132729.1"/>
    <property type="molecule type" value="Genomic_DNA"/>
</dbReference>
<accession>A0AAV7PZQ4</accession>
<dbReference type="Proteomes" id="UP001066276">
    <property type="component" value="Chromosome 7"/>
</dbReference>
<reference evidence="2" key="1">
    <citation type="journal article" date="2022" name="bioRxiv">
        <title>Sequencing and chromosome-scale assembly of the giantPleurodeles waltlgenome.</title>
        <authorList>
            <person name="Brown T."/>
            <person name="Elewa A."/>
            <person name="Iarovenko S."/>
            <person name="Subramanian E."/>
            <person name="Araus A.J."/>
            <person name="Petzold A."/>
            <person name="Susuki M."/>
            <person name="Suzuki K.-i.T."/>
            <person name="Hayashi T."/>
            <person name="Toyoda A."/>
            <person name="Oliveira C."/>
            <person name="Osipova E."/>
            <person name="Leigh N.D."/>
            <person name="Simon A."/>
            <person name="Yun M.H."/>
        </authorList>
    </citation>
    <scope>NUCLEOTIDE SEQUENCE</scope>
    <source>
        <strain evidence="2">20211129_DDA</strain>
        <tissue evidence="2">Liver</tissue>
    </source>
</reference>
<organism evidence="2 3">
    <name type="scientific">Pleurodeles waltl</name>
    <name type="common">Iberian ribbed newt</name>
    <dbReference type="NCBI Taxonomy" id="8319"/>
    <lineage>
        <taxon>Eukaryota</taxon>
        <taxon>Metazoa</taxon>
        <taxon>Chordata</taxon>
        <taxon>Craniata</taxon>
        <taxon>Vertebrata</taxon>
        <taxon>Euteleostomi</taxon>
        <taxon>Amphibia</taxon>
        <taxon>Batrachia</taxon>
        <taxon>Caudata</taxon>
        <taxon>Salamandroidea</taxon>
        <taxon>Salamandridae</taxon>
        <taxon>Pleurodelinae</taxon>
        <taxon>Pleurodeles</taxon>
    </lineage>
</organism>
<keyword evidence="3" id="KW-1185">Reference proteome</keyword>
<feature type="compositionally biased region" description="Basic and acidic residues" evidence="1">
    <location>
        <begin position="42"/>
        <end position="55"/>
    </location>
</feature>
<proteinExistence type="predicted"/>
<evidence type="ECO:0000256" key="1">
    <source>
        <dbReference type="SAM" id="MobiDB-lite"/>
    </source>
</evidence>